<evidence type="ECO:0000313" key="15">
    <source>
        <dbReference type="Proteomes" id="UP001153737"/>
    </source>
</evidence>
<sequence length="403" mass="44857">MSVPSKLKSCMRRSLHHKNIMEEAVNLQSIEAFLSNFEGGDVHLSTDYWDEGIAMLCLNYPEKRNAMSGKMMVDLGKCVSKLEKWETGKAVIILGAGENFCSGGDLDFAKATGTAKEGFYMSYYMQDTLKRFRKLPMVSVSLVHGPAVGGGSELAVFADYILVTDNAKLGFVHGKMGIITAWGGGTSDQQYGFRNGRSPTSAALSVKEKIVDGLEQGYHMGITLCDLSKVFDCVSHEILLEKLNYYVVRGVTLSLIESYLSDRFRTVYYNDELSDFKGVRFGVPQGSVLGPLLLVQILGERKATEMLLSSKMYNAQECLEIGIAYKILSTANRIQEALNFVRKLTVSHSSIVRSFKKVLDVATKEDFETSLSFECEEFSPKWGSDLNKDALQRKIHHVKEEKS</sequence>
<dbReference type="GO" id="GO:0005829">
    <property type="term" value="C:cytosol"/>
    <property type="evidence" value="ECO:0007669"/>
    <property type="project" value="UniProtKB-SubCell"/>
</dbReference>
<dbReference type="PANTHER" id="PTHR11941">
    <property type="entry name" value="ENOYL-COA HYDRATASE-RELATED"/>
    <property type="match status" value="1"/>
</dbReference>
<dbReference type="CDD" id="cd06558">
    <property type="entry name" value="crotonase-like"/>
    <property type="match status" value="1"/>
</dbReference>
<dbReference type="PANTHER" id="PTHR11941:SF27">
    <property type="entry name" value="ETHYLMALONYL-COA DECARBOXYLASE"/>
    <property type="match status" value="1"/>
</dbReference>
<dbReference type="Proteomes" id="UP001153737">
    <property type="component" value="Chromosome 10"/>
</dbReference>
<dbReference type="AlphaFoldDB" id="A0A9N9SD55"/>
<evidence type="ECO:0000256" key="5">
    <source>
        <dbReference type="ARBA" id="ARBA00036343"/>
    </source>
</evidence>
<keyword evidence="3" id="KW-0963">Cytoplasm</keyword>
<evidence type="ECO:0000256" key="8">
    <source>
        <dbReference type="ARBA" id="ARBA00039903"/>
    </source>
</evidence>
<proteinExistence type="inferred from homology"/>
<evidence type="ECO:0000256" key="13">
    <source>
        <dbReference type="RuleBase" id="RU003707"/>
    </source>
</evidence>
<reference evidence="14" key="1">
    <citation type="submission" date="2022-01" db="EMBL/GenBank/DDBJ databases">
        <authorList>
            <person name="King R."/>
        </authorList>
    </citation>
    <scope>NUCLEOTIDE SEQUENCE</scope>
</reference>
<dbReference type="InterPro" id="IPR001753">
    <property type="entry name" value="Enoyl-CoA_hydra/iso"/>
</dbReference>
<protein>
    <recommendedName>
        <fullName evidence="8">Ethylmalonyl-CoA decarboxylase</fullName>
        <ecNumber evidence="7">4.1.1.94</ecNumber>
    </recommendedName>
    <alternativeName>
        <fullName evidence="10">Enoyl-CoA hydratase domain-containing protein 1</fullName>
    </alternativeName>
    <alternativeName>
        <fullName evidence="9">Methylmalonyl-CoA decarboxylase</fullName>
    </alternativeName>
</protein>
<dbReference type="OrthoDB" id="448450at2759"/>
<comment type="similarity">
    <text evidence="2 13">Belongs to the enoyl-CoA hydratase/isomerase family.</text>
</comment>
<dbReference type="PROSITE" id="PS00166">
    <property type="entry name" value="ENOYL_COA_HYDRATASE"/>
    <property type="match status" value="1"/>
</dbReference>
<dbReference type="Pfam" id="PF00378">
    <property type="entry name" value="ECH_1"/>
    <property type="match status" value="2"/>
</dbReference>
<keyword evidence="4" id="KW-0456">Lyase</keyword>
<gene>
    <name evidence="14" type="ORF">PHAECO_LOCUS2057</name>
</gene>
<dbReference type="GO" id="GO:0004492">
    <property type="term" value="F:methyl/ethyl malonyl-CoA decarboxylase activity"/>
    <property type="evidence" value="ECO:0007669"/>
    <property type="project" value="UniProtKB-EC"/>
</dbReference>
<reference evidence="14" key="2">
    <citation type="submission" date="2022-10" db="EMBL/GenBank/DDBJ databases">
        <authorList>
            <consortium name="ENA_rothamsted_submissions"/>
            <consortium name="culmorum"/>
            <person name="King R."/>
        </authorList>
    </citation>
    <scope>NUCLEOTIDE SEQUENCE</scope>
</reference>
<dbReference type="Gene3D" id="3.90.226.10">
    <property type="entry name" value="2-enoyl-CoA Hydratase, Chain A, domain 1"/>
    <property type="match status" value="2"/>
</dbReference>
<comment type="catalytic activity">
    <reaction evidence="6">
        <text>(2R)-ethylmalonyl-CoA + H(+) = butanoyl-CoA + CO2</text>
        <dbReference type="Rhea" id="RHEA:59540"/>
        <dbReference type="ChEBI" id="CHEBI:15378"/>
        <dbReference type="ChEBI" id="CHEBI:16526"/>
        <dbReference type="ChEBI" id="CHEBI:57371"/>
        <dbReference type="ChEBI" id="CHEBI:85316"/>
        <dbReference type="EC" id="4.1.1.94"/>
    </reaction>
    <physiologicalReaction direction="left-to-right" evidence="6">
        <dbReference type="Rhea" id="RHEA:59541"/>
    </physiologicalReaction>
</comment>
<evidence type="ECO:0000256" key="10">
    <source>
        <dbReference type="ARBA" id="ARBA00042182"/>
    </source>
</evidence>
<evidence type="ECO:0000256" key="2">
    <source>
        <dbReference type="ARBA" id="ARBA00005254"/>
    </source>
</evidence>
<dbReference type="EC" id="4.1.1.94" evidence="7"/>
<organism evidence="14 15">
    <name type="scientific">Phaedon cochleariae</name>
    <name type="common">Mustard beetle</name>
    <dbReference type="NCBI Taxonomy" id="80249"/>
    <lineage>
        <taxon>Eukaryota</taxon>
        <taxon>Metazoa</taxon>
        <taxon>Ecdysozoa</taxon>
        <taxon>Arthropoda</taxon>
        <taxon>Hexapoda</taxon>
        <taxon>Insecta</taxon>
        <taxon>Pterygota</taxon>
        <taxon>Neoptera</taxon>
        <taxon>Endopterygota</taxon>
        <taxon>Coleoptera</taxon>
        <taxon>Polyphaga</taxon>
        <taxon>Cucujiformia</taxon>
        <taxon>Chrysomeloidea</taxon>
        <taxon>Chrysomelidae</taxon>
        <taxon>Chrysomelinae</taxon>
        <taxon>Chrysomelini</taxon>
        <taxon>Phaedon</taxon>
    </lineage>
</organism>
<accession>A0A9N9SD55</accession>
<comment type="function">
    <text evidence="12">Decarboxylates ethylmalonyl-CoA, a potentially toxic metabolite, to form butyryl-CoA, suggesting it might be involved in metabolite proofreading. Acts preferentially on (S)-ethylmalonyl-CoA but also has some activity on the (R)-isomer. Also has methylmalonyl-CoA decarboxylase activity at lower level.</text>
</comment>
<dbReference type="SUPFAM" id="SSF52096">
    <property type="entry name" value="ClpP/crotonase"/>
    <property type="match status" value="2"/>
</dbReference>
<dbReference type="InterPro" id="IPR018376">
    <property type="entry name" value="Enoyl-CoA_hyd/isom_CS"/>
</dbReference>
<evidence type="ECO:0000256" key="11">
    <source>
        <dbReference type="ARBA" id="ARBA00047446"/>
    </source>
</evidence>
<evidence type="ECO:0000256" key="12">
    <source>
        <dbReference type="ARBA" id="ARBA00056546"/>
    </source>
</evidence>
<dbReference type="InterPro" id="IPR029045">
    <property type="entry name" value="ClpP/crotonase-like_dom_sf"/>
</dbReference>
<evidence type="ECO:0000256" key="3">
    <source>
        <dbReference type="ARBA" id="ARBA00022490"/>
    </source>
</evidence>
<evidence type="ECO:0000256" key="1">
    <source>
        <dbReference type="ARBA" id="ARBA00004514"/>
    </source>
</evidence>
<evidence type="ECO:0000256" key="7">
    <source>
        <dbReference type="ARBA" id="ARBA00038883"/>
    </source>
</evidence>
<comment type="catalytic activity">
    <reaction evidence="11">
        <text>(S)-methylmalonyl-CoA + H(+) = propanoyl-CoA + CO2</text>
        <dbReference type="Rhea" id="RHEA:61340"/>
        <dbReference type="ChEBI" id="CHEBI:15378"/>
        <dbReference type="ChEBI" id="CHEBI:16526"/>
        <dbReference type="ChEBI" id="CHEBI:57327"/>
        <dbReference type="ChEBI" id="CHEBI:57392"/>
        <dbReference type="EC" id="4.1.1.94"/>
    </reaction>
    <physiologicalReaction direction="left-to-right" evidence="11">
        <dbReference type="Rhea" id="RHEA:61341"/>
    </physiologicalReaction>
</comment>
<dbReference type="EMBL" id="OU896716">
    <property type="protein sequence ID" value="CAG9813983.1"/>
    <property type="molecule type" value="Genomic_DNA"/>
</dbReference>
<comment type="subcellular location">
    <subcellularLocation>
        <location evidence="1">Cytoplasm</location>
        <location evidence="1">Cytosol</location>
    </subcellularLocation>
</comment>
<comment type="catalytic activity">
    <reaction evidence="5">
        <text>(2S)-ethylmalonyl-CoA + H(+) = butanoyl-CoA + CO2</text>
        <dbReference type="Rhea" id="RHEA:32131"/>
        <dbReference type="ChEBI" id="CHEBI:15378"/>
        <dbReference type="ChEBI" id="CHEBI:16526"/>
        <dbReference type="ChEBI" id="CHEBI:57371"/>
        <dbReference type="ChEBI" id="CHEBI:60909"/>
        <dbReference type="EC" id="4.1.1.94"/>
    </reaction>
    <physiologicalReaction direction="left-to-right" evidence="5">
        <dbReference type="Rhea" id="RHEA:32132"/>
    </physiologicalReaction>
</comment>
<evidence type="ECO:0000256" key="6">
    <source>
        <dbReference type="ARBA" id="ARBA00036541"/>
    </source>
</evidence>
<evidence type="ECO:0000256" key="9">
    <source>
        <dbReference type="ARBA" id="ARBA00042052"/>
    </source>
</evidence>
<evidence type="ECO:0000256" key="4">
    <source>
        <dbReference type="ARBA" id="ARBA00023239"/>
    </source>
</evidence>
<dbReference type="GO" id="GO:0006635">
    <property type="term" value="P:fatty acid beta-oxidation"/>
    <property type="evidence" value="ECO:0007669"/>
    <property type="project" value="TreeGrafter"/>
</dbReference>
<evidence type="ECO:0000313" key="14">
    <source>
        <dbReference type="EMBL" id="CAG9813983.1"/>
    </source>
</evidence>
<name>A0A9N9SD55_PHACE</name>
<keyword evidence="15" id="KW-1185">Reference proteome</keyword>